<feature type="domain" description="PLD phosphodiesterase" evidence="12">
    <location>
        <begin position="363"/>
        <end position="385"/>
    </location>
</feature>
<dbReference type="PROSITE" id="PS50035">
    <property type="entry name" value="PLD"/>
    <property type="match status" value="2"/>
</dbReference>
<dbReference type="Gene3D" id="3.30.870.10">
    <property type="entry name" value="Endonuclease Chain A"/>
    <property type="match status" value="2"/>
</dbReference>
<dbReference type="SMART" id="SM00155">
    <property type="entry name" value="PLDc"/>
    <property type="match status" value="2"/>
</dbReference>
<keyword evidence="14" id="KW-1185">Reference proteome</keyword>
<evidence type="ECO:0000313" key="13">
    <source>
        <dbReference type="EMBL" id="MET3583565.1"/>
    </source>
</evidence>
<dbReference type="Proteomes" id="UP001549204">
    <property type="component" value="Unassembled WGS sequence"/>
</dbReference>
<evidence type="ECO:0000313" key="14">
    <source>
        <dbReference type="Proteomes" id="UP001549204"/>
    </source>
</evidence>
<gene>
    <name evidence="13" type="ORF">ABID19_006630</name>
</gene>
<dbReference type="PANTHER" id="PTHR43856">
    <property type="entry name" value="CARDIOLIPIN HYDROLASE"/>
    <property type="match status" value="1"/>
</dbReference>
<evidence type="ECO:0000256" key="1">
    <source>
        <dbReference type="ARBA" id="ARBA00000798"/>
    </source>
</evidence>
<dbReference type="CDD" id="cd09128">
    <property type="entry name" value="PLDc_unchar1_2"/>
    <property type="match status" value="1"/>
</dbReference>
<evidence type="ECO:0000256" key="8">
    <source>
        <dbReference type="ARBA" id="ARBA00022801"/>
    </source>
</evidence>
<dbReference type="RefSeq" id="WP_263791495.1">
    <property type="nucleotide sequence ID" value="NZ_JBEPMC010000019.1"/>
</dbReference>
<sequence length="450" mass="49359">MPTYVLKTRIPTLATAQAVGTQPTIAIAVPEMVGRSCHLEGYQARDVPAFDLSEQIIAYASPDSTFAVTKRLIDAAKESILVGIYDFTASYMEDLLLAAMARKVKVSLMLDIDSRTESDIFDRLVQMGARGVSAPSCANPTVHVFSSSHEKVIVIDNEWVLVQSGNYSVNSIPMNVEDGASGGVFRPGNRDTGLAIRSRELSGFFAGILEADMALVDAVPEMLRRPVEDEFFLVERAPARKPEQLFTSETFDLDAPLTIQPVLSPDNYMDVVPGLIAKARKSVLIEQQYIRSSQPLVARLLAAIAEARNAAPELDVRIVLGKLFSKSDVAKEKKNLENLAANYGLNIAENIRYINTDEFVHCHNKMVIVDGDSILISSQNWSDAAVSRNREAGVWLTHPGIAAYFTKIFENDWASAFQTLPEVDAPEVMTPEALGAGGYIRVDRGDYEEV</sequence>
<dbReference type="InterPro" id="IPR025202">
    <property type="entry name" value="PLD-like_dom"/>
</dbReference>
<protein>
    <recommendedName>
        <fullName evidence="6">Phospholipase D</fullName>
        <ecNumber evidence="5">3.1.4.4</ecNumber>
    </recommendedName>
    <alternativeName>
        <fullName evidence="11">Choline phosphatase</fullName>
    </alternativeName>
</protein>
<comment type="catalytic activity">
    <reaction evidence="1">
        <text>a 1,2-diacyl-sn-glycero-3-phosphocholine + H2O = a 1,2-diacyl-sn-glycero-3-phosphate + choline + H(+)</text>
        <dbReference type="Rhea" id="RHEA:14445"/>
        <dbReference type="ChEBI" id="CHEBI:15354"/>
        <dbReference type="ChEBI" id="CHEBI:15377"/>
        <dbReference type="ChEBI" id="CHEBI:15378"/>
        <dbReference type="ChEBI" id="CHEBI:57643"/>
        <dbReference type="ChEBI" id="CHEBI:58608"/>
        <dbReference type="EC" id="3.1.4.4"/>
    </reaction>
</comment>
<keyword evidence="7" id="KW-0964">Secreted</keyword>
<accession>A0ABV2GZ49</accession>
<proteinExistence type="inferred from homology"/>
<evidence type="ECO:0000256" key="9">
    <source>
        <dbReference type="ARBA" id="ARBA00022963"/>
    </source>
</evidence>
<evidence type="ECO:0000256" key="4">
    <source>
        <dbReference type="ARBA" id="ARBA00008664"/>
    </source>
</evidence>
<evidence type="ECO:0000256" key="3">
    <source>
        <dbReference type="ARBA" id="ARBA00004613"/>
    </source>
</evidence>
<comment type="subcellular location">
    <subcellularLocation>
        <location evidence="3">Secreted</location>
    </subcellularLocation>
</comment>
<comment type="caution">
    <text evidence="13">The sequence shown here is derived from an EMBL/GenBank/DDBJ whole genome shotgun (WGS) entry which is preliminary data.</text>
</comment>
<evidence type="ECO:0000259" key="12">
    <source>
        <dbReference type="PROSITE" id="PS50035"/>
    </source>
</evidence>
<evidence type="ECO:0000256" key="2">
    <source>
        <dbReference type="ARBA" id="ARBA00003145"/>
    </source>
</evidence>
<dbReference type="InterPro" id="IPR051406">
    <property type="entry name" value="PLD_domain"/>
</dbReference>
<keyword evidence="10" id="KW-0443">Lipid metabolism</keyword>
<keyword evidence="9" id="KW-0442">Lipid degradation</keyword>
<dbReference type="EC" id="3.1.4.4" evidence="5"/>
<dbReference type="EMBL" id="JBEPMC010000019">
    <property type="protein sequence ID" value="MET3583565.1"/>
    <property type="molecule type" value="Genomic_DNA"/>
</dbReference>
<keyword evidence="8" id="KW-0378">Hydrolase</keyword>
<name>A0ABV2GZ49_9HYPH</name>
<reference evidence="13 14" key="1">
    <citation type="submission" date="2024-06" db="EMBL/GenBank/DDBJ databases">
        <title>Genomic Encyclopedia of Type Strains, Phase IV (KMG-IV): sequencing the most valuable type-strain genomes for metagenomic binning, comparative biology and taxonomic classification.</title>
        <authorList>
            <person name="Goeker M."/>
        </authorList>
    </citation>
    <scope>NUCLEOTIDE SEQUENCE [LARGE SCALE GENOMIC DNA]</scope>
    <source>
        <strain evidence="13 14">DSM 100022</strain>
    </source>
</reference>
<dbReference type="InterPro" id="IPR001736">
    <property type="entry name" value="PLipase_D/transphosphatidylase"/>
</dbReference>
<evidence type="ECO:0000256" key="10">
    <source>
        <dbReference type="ARBA" id="ARBA00023098"/>
    </source>
</evidence>
<evidence type="ECO:0000256" key="11">
    <source>
        <dbReference type="ARBA" id="ARBA00029594"/>
    </source>
</evidence>
<dbReference type="Pfam" id="PF13091">
    <property type="entry name" value="PLDc_2"/>
    <property type="match status" value="2"/>
</dbReference>
<feature type="domain" description="PLD phosphodiesterase" evidence="12">
    <location>
        <begin position="144"/>
        <end position="171"/>
    </location>
</feature>
<dbReference type="PANTHER" id="PTHR43856:SF1">
    <property type="entry name" value="MITOCHONDRIAL CARDIOLIPIN HYDROLASE"/>
    <property type="match status" value="1"/>
</dbReference>
<evidence type="ECO:0000256" key="5">
    <source>
        <dbReference type="ARBA" id="ARBA00012027"/>
    </source>
</evidence>
<comment type="function">
    <text evidence="2">Could be a virulence factor.</text>
</comment>
<dbReference type="SUPFAM" id="SSF56024">
    <property type="entry name" value="Phospholipase D/nuclease"/>
    <property type="match status" value="2"/>
</dbReference>
<comment type="similarity">
    <text evidence="4">Belongs to the phospholipase D family.</text>
</comment>
<organism evidence="13 14">
    <name type="scientific">Mesorhizobium robiniae</name>
    <dbReference type="NCBI Taxonomy" id="559315"/>
    <lineage>
        <taxon>Bacteria</taxon>
        <taxon>Pseudomonadati</taxon>
        <taxon>Pseudomonadota</taxon>
        <taxon>Alphaproteobacteria</taxon>
        <taxon>Hyphomicrobiales</taxon>
        <taxon>Phyllobacteriaceae</taxon>
        <taxon>Mesorhizobium</taxon>
    </lineage>
</organism>
<evidence type="ECO:0000256" key="7">
    <source>
        <dbReference type="ARBA" id="ARBA00022525"/>
    </source>
</evidence>
<evidence type="ECO:0000256" key="6">
    <source>
        <dbReference type="ARBA" id="ARBA00018392"/>
    </source>
</evidence>